<gene>
    <name evidence="2" type="ORF">GCM10007932_21920</name>
</gene>
<organism evidence="2 3">
    <name type="scientific">Vibrio penaeicida</name>
    <dbReference type="NCBI Taxonomy" id="104609"/>
    <lineage>
        <taxon>Bacteria</taxon>
        <taxon>Pseudomonadati</taxon>
        <taxon>Pseudomonadota</taxon>
        <taxon>Gammaproteobacteria</taxon>
        <taxon>Vibrionales</taxon>
        <taxon>Vibrionaceae</taxon>
        <taxon>Vibrio</taxon>
    </lineage>
</organism>
<proteinExistence type="predicted"/>
<comment type="caution">
    <text evidence="2">The sequence shown here is derived from an EMBL/GenBank/DDBJ whole genome shotgun (WGS) entry which is preliminary data.</text>
</comment>
<dbReference type="AlphaFoldDB" id="A0AAV5NQC2"/>
<evidence type="ECO:0000259" key="1">
    <source>
        <dbReference type="Pfam" id="PF09413"/>
    </source>
</evidence>
<dbReference type="Proteomes" id="UP001156690">
    <property type="component" value="Unassembled WGS sequence"/>
</dbReference>
<feature type="domain" description="DUF2007" evidence="1">
    <location>
        <begin position="2"/>
        <end position="68"/>
    </location>
</feature>
<evidence type="ECO:0000313" key="2">
    <source>
        <dbReference type="EMBL" id="GLQ72832.1"/>
    </source>
</evidence>
<name>A0AAV5NQC2_9VIBR</name>
<accession>A0AAV5NQC2</accession>
<dbReference type="RefSeq" id="WP_126606004.1">
    <property type="nucleotide sequence ID" value="NZ_AP025144.1"/>
</dbReference>
<reference evidence="3" key="1">
    <citation type="journal article" date="2019" name="Int. J. Syst. Evol. Microbiol.">
        <title>The Global Catalogue of Microorganisms (GCM) 10K type strain sequencing project: providing services to taxonomists for standard genome sequencing and annotation.</title>
        <authorList>
            <consortium name="The Broad Institute Genomics Platform"/>
            <consortium name="The Broad Institute Genome Sequencing Center for Infectious Disease"/>
            <person name="Wu L."/>
            <person name="Ma J."/>
        </authorList>
    </citation>
    <scope>NUCLEOTIDE SEQUENCE [LARGE SCALE GENOMIC DNA]</scope>
    <source>
        <strain evidence="3">NBRC 15640</strain>
    </source>
</reference>
<protein>
    <recommendedName>
        <fullName evidence="1">DUF2007 domain-containing protein</fullName>
    </recommendedName>
</protein>
<dbReference type="InterPro" id="IPR018551">
    <property type="entry name" value="DUF2007"/>
</dbReference>
<dbReference type="EMBL" id="BSNX01000021">
    <property type="protein sequence ID" value="GLQ72832.1"/>
    <property type="molecule type" value="Genomic_DNA"/>
</dbReference>
<evidence type="ECO:0000313" key="3">
    <source>
        <dbReference type="Proteomes" id="UP001156690"/>
    </source>
</evidence>
<keyword evidence="3" id="KW-1185">Reference proteome</keyword>
<sequence length="109" mass="12349">MKVYSTALPTEAHIVCELLKAQGIDVEVRGEGLFGLQGELPFGPDTEPYIWLNNEFQYDKAKKIVKSYTDQTANQSKPNWCCPKCDEWIEAQFGACWNCGHHVSEHADE</sequence>
<dbReference type="Pfam" id="PF09413">
    <property type="entry name" value="DUF2007"/>
    <property type="match status" value="1"/>
</dbReference>